<comment type="caution">
    <text evidence="13">Lacks conserved residue(s) required for the propagation of feature annotation.</text>
</comment>
<keyword evidence="5 13" id="KW-0812">Transmembrane</keyword>
<dbReference type="HOGENOM" id="CLU_417536_0_0_1"/>
<dbReference type="PANTHER" id="PTHR12424">
    <property type="entry name" value="TWEETY-RELATED"/>
    <property type="match status" value="1"/>
</dbReference>
<dbReference type="PANTHER" id="PTHR12424:SF18">
    <property type="entry name" value="PROTEIN TWEETY-2"/>
    <property type="match status" value="1"/>
</dbReference>
<dbReference type="EnsemblMetazoa" id="CPIJ020059-RA">
    <property type="protein sequence ID" value="CPIJ020059-PA"/>
    <property type="gene ID" value="CPIJ020059"/>
</dbReference>
<comment type="subcellular location">
    <subcellularLocation>
        <location evidence="1">Cell membrane</location>
        <topology evidence="1">Multi-pass membrane protein</topology>
    </subcellularLocation>
</comment>
<feature type="compositionally biased region" description="Polar residues" evidence="15">
    <location>
        <begin position="512"/>
        <end position="521"/>
    </location>
</feature>
<keyword evidence="14" id="KW-0175">Coiled coil</keyword>
<evidence type="ECO:0000313" key="17">
    <source>
        <dbReference type="EnsemblMetazoa" id="CPIJ020059-PA"/>
    </source>
</evidence>
<keyword evidence="11 13" id="KW-0868">Chloride</keyword>
<evidence type="ECO:0000313" key="18">
    <source>
        <dbReference type="Proteomes" id="UP000002320"/>
    </source>
</evidence>
<feature type="region of interest" description="Disordered" evidence="15">
    <location>
        <begin position="502"/>
        <end position="545"/>
    </location>
</feature>
<keyword evidence="12 13" id="KW-0407">Ion channel</keyword>
<comment type="similarity">
    <text evidence="2 13">Belongs to the tweety family.</text>
</comment>
<evidence type="ECO:0000256" key="11">
    <source>
        <dbReference type="ARBA" id="ARBA00023214"/>
    </source>
</evidence>
<name>B0XL88_CULQU</name>
<dbReference type="EMBL" id="DS234349">
    <property type="protein sequence ID" value="EDS33705.1"/>
    <property type="molecule type" value="Genomic_DNA"/>
</dbReference>
<dbReference type="GO" id="GO:0034707">
    <property type="term" value="C:chloride channel complex"/>
    <property type="evidence" value="ECO:0007669"/>
    <property type="project" value="UniProtKB-UniRule"/>
</dbReference>
<reference evidence="17" key="2">
    <citation type="submission" date="2021-02" db="UniProtKB">
        <authorList>
            <consortium name="EnsemblMetazoa"/>
        </authorList>
    </citation>
    <scope>IDENTIFICATION</scope>
    <source>
        <strain evidence="17">JHB</strain>
    </source>
</reference>
<dbReference type="VEuPathDB" id="VectorBase:CQUJHB007906"/>
<dbReference type="VEuPathDB" id="VectorBase:CPIJ020059"/>
<evidence type="ECO:0000256" key="13">
    <source>
        <dbReference type="RuleBase" id="RU361114"/>
    </source>
</evidence>
<evidence type="ECO:0000313" key="16">
    <source>
        <dbReference type="EMBL" id="EDS33705.1"/>
    </source>
</evidence>
<sequence length="657" mass="71195">MTFEKGQKLKDVQYTYCSSVGTNRYVLRLNESKDYVDRAKESLETATRIAIDLYPRFEMSSKINRLNNELDDSKRQLIALSAMADRRTVMEHYADATRGLCEGGLLGLTLMLLASLISAAILSLLVCVDSHTWIYLTKKRPYEDKSETAPLFPAGAASASPSVPINSGTMTVNRTLLHAQAATSNGTGLTHGGGGGIGGGGGGGLIASSGRNGTTHGLRGLASYSGDEASGHHTLGRLPSHASGHIAGPNNGKYATLSSNKLGEFGTTTLQRHHNQNQNQNHNQQAIQHHHHNQQQQQQPQSAAATLDHDHQQSSNAPPGSLADMKLTVSTATLSEKDPRDITNNGFNRFDPKYVSIGPKAVRTTSSGGGQQQQGQSASVNKCATLRHGGRYGGSLTAGIGSSSGRRETSPSPLLKNVQQPMVTPQFKQQQQQLQQPLQQQHMQLQDAKPERQQKLNISTVSKEYQQQSYSCATLPYKKPSGFSEPSANNTPTTTSILKKESNLDSNKQHHQPQPTVYSIDTSHHHQQPPPPPQPQPQTHHRSLSSTNQLYHETGAGSAFASPPPSSAASTATTRSNVSIINQPLPEIPTAAQQQHKNNQQPLCAATLNQYRSLQRPSKHSSLSLKEQNSHHQQQQYQHQAAQPPPPVQQKPSIPPK</sequence>
<keyword evidence="9 13" id="KW-0869">Chloride channel</keyword>
<evidence type="ECO:0000256" key="7">
    <source>
        <dbReference type="ARBA" id="ARBA00023065"/>
    </source>
</evidence>
<feature type="compositionally biased region" description="Low complexity" evidence="15">
    <location>
        <begin position="419"/>
        <end position="446"/>
    </location>
</feature>
<keyword evidence="10" id="KW-0325">Glycoprotein</keyword>
<organism>
    <name type="scientific">Culex quinquefasciatus</name>
    <name type="common">Southern house mosquito</name>
    <name type="synonym">Culex pungens</name>
    <dbReference type="NCBI Taxonomy" id="7176"/>
    <lineage>
        <taxon>Eukaryota</taxon>
        <taxon>Metazoa</taxon>
        <taxon>Ecdysozoa</taxon>
        <taxon>Arthropoda</taxon>
        <taxon>Hexapoda</taxon>
        <taxon>Insecta</taxon>
        <taxon>Pterygota</taxon>
        <taxon>Neoptera</taxon>
        <taxon>Endopterygota</taxon>
        <taxon>Diptera</taxon>
        <taxon>Nematocera</taxon>
        <taxon>Culicoidea</taxon>
        <taxon>Culicidae</taxon>
        <taxon>Culicinae</taxon>
        <taxon>Culicini</taxon>
        <taxon>Culex</taxon>
        <taxon>Culex</taxon>
    </lineage>
</organism>
<keyword evidence="8 13" id="KW-0472">Membrane</keyword>
<accession>B0XL88</accession>
<keyword evidence="18" id="KW-1185">Reference proteome</keyword>
<evidence type="ECO:0000256" key="10">
    <source>
        <dbReference type="ARBA" id="ARBA00023180"/>
    </source>
</evidence>
<dbReference type="InterPro" id="IPR006990">
    <property type="entry name" value="Tweety"/>
</dbReference>
<keyword evidence="4" id="KW-1003">Cell membrane</keyword>
<evidence type="ECO:0000256" key="3">
    <source>
        <dbReference type="ARBA" id="ARBA00022448"/>
    </source>
</evidence>
<feature type="region of interest" description="Disordered" evidence="15">
    <location>
        <begin position="359"/>
        <end position="453"/>
    </location>
</feature>
<evidence type="ECO:0000256" key="8">
    <source>
        <dbReference type="ARBA" id="ARBA00023136"/>
    </source>
</evidence>
<evidence type="ECO:0000256" key="14">
    <source>
        <dbReference type="SAM" id="Coils"/>
    </source>
</evidence>
<evidence type="ECO:0000256" key="15">
    <source>
        <dbReference type="SAM" id="MobiDB-lite"/>
    </source>
</evidence>
<feature type="compositionally biased region" description="Low complexity" evidence="15">
    <location>
        <begin position="633"/>
        <end position="642"/>
    </location>
</feature>
<comment type="function">
    <text evidence="13">Probable chloride channel.</text>
</comment>
<keyword evidence="7 13" id="KW-0406">Ion transport</keyword>
<evidence type="ECO:0000256" key="12">
    <source>
        <dbReference type="ARBA" id="ARBA00023303"/>
    </source>
</evidence>
<dbReference type="Proteomes" id="UP000002320">
    <property type="component" value="Unassembled WGS sequence"/>
</dbReference>
<keyword evidence="6 13" id="KW-1133">Transmembrane helix</keyword>
<feature type="compositionally biased region" description="Pro residues" evidence="15">
    <location>
        <begin position="643"/>
        <end position="657"/>
    </location>
</feature>
<evidence type="ECO:0000256" key="1">
    <source>
        <dbReference type="ARBA" id="ARBA00004651"/>
    </source>
</evidence>
<feature type="region of interest" description="Disordered" evidence="15">
    <location>
        <begin position="555"/>
        <end position="574"/>
    </location>
</feature>
<dbReference type="AlphaFoldDB" id="B0XL88"/>
<feature type="region of interest" description="Disordered" evidence="15">
    <location>
        <begin position="275"/>
        <end position="323"/>
    </location>
</feature>
<feature type="coiled-coil region" evidence="14">
    <location>
        <begin position="56"/>
        <end position="83"/>
    </location>
</feature>
<evidence type="ECO:0000256" key="4">
    <source>
        <dbReference type="ARBA" id="ARBA00022475"/>
    </source>
</evidence>
<protein>
    <recommendedName>
        <fullName evidence="13">Protein tweety homolog</fullName>
    </recommendedName>
</protein>
<dbReference type="InParanoid" id="B0XL88"/>
<feature type="region of interest" description="Disordered" evidence="15">
    <location>
        <begin position="614"/>
        <end position="657"/>
    </location>
</feature>
<dbReference type="eggNOG" id="KOG4433">
    <property type="taxonomic scope" value="Eukaryota"/>
</dbReference>
<evidence type="ECO:0000256" key="5">
    <source>
        <dbReference type="ARBA" id="ARBA00022692"/>
    </source>
</evidence>
<reference evidence="16" key="1">
    <citation type="submission" date="2007-03" db="EMBL/GenBank/DDBJ databases">
        <title>Annotation of Culex pipiens quinquefasciatus.</title>
        <authorList>
            <consortium name="The Broad Institute Genome Sequencing Platform"/>
            <person name="Atkinson P.W."/>
            <person name="Hemingway J."/>
            <person name="Christensen B.M."/>
            <person name="Higgs S."/>
            <person name="Kodira C."/>
            <person name="Hannick L."/>
            <person name="Megy K."/>
            <person name="O'Leary S."/>
            <person name="Pearson M."/>
            <person name="Haas B.J."/>
            <person name="Mauceli E."/>
            <person name="Wortman J.R."/>
            <person name="Lee N.H."/>
            <person name="Guigo R."/>
            <person name="Stanke M."/>
            <person name="Alvarado L."/>
            <person name="Amedeo P."/>
            <person name="Antoine C.H."/>
            <person name="Arensburger P."/>
            <person name="Bidwell S.L."/>
            <person name="Crawford M."/>
            <person name="Camaro F."/>
            <person name="Devon K."/>
            <person name="Engels R."/>
            <person name="Hammond M."/>
            <person name="Howarth C."/>
            <person name="Koehrsen M."/>
            <person name="Lawson D."/>
            <person name="Montgomery P."/>
            <person name="Nene V."/>
            <person name="Nusbaum C."/>
            <person name="Puiu D."/>
            <person name="Romero-Severson J."/>
            <person name="Severson D.W."/>
            <person name="Shumway M."/>
            <person name="Sisk P."/>
            <person name="Stolte C."/>
            <person name="Zeng Q."/>
            <person name="Eisenstadt E."/>
            <person name="Fraser-Liggett C."/>
            <person name="Strausberg R."/>
            <person name="Galagan J."/>
            <person name="Birren B."/>
            <person name="Collins F.H."/>
        </authorList>
    </citation>
    <scope>NUCLEOTIDE SEQUENCE [LARGE SCALE GENOMIC DNA]</scope>
    <source>
        <strain evidence="16">JHB</strain>
    </source>
</reference>
<feature type="transmembrane region" description="Helical" evidence="13">
    <location>
        <begin position="105"/>
        <end position="126"/>
    </location>
</feature>
<feature type="compositionally biased region" description="Polar residues" evidence="15">
    <location>
        <begin position="614"/>
        <end position="627"/>
    </location>
</feature>
<evidence type="ECO:0000256" key="9">
    <source>
        <dbReference type="ARBA" id="ARBA00023173"/>
    </source>
</evidence>
<evidence type="ECO:0000256" key="6">
    <source>
        <dbReference type="ARBA" id="ARBA00022989"/>
    </source>
</evidence>
<dbReference type="GO" id="GO:0005886">
    <property type="term" value="C:plasma membrane"/>
    <property type="evidence" value="ECO:0007669"/>
    <property type="project" value="UniProtKB-SubCell"/>
</dbReference>
<dbReference type="GO" id="GO:0072320">
    <property type="term" value="F:volume-sensitive chloride channel activity"/>
    <property type="evidence" value="ECO:0007669"/>
    <property type="project" value="TreeGrafter"/>
</dbReference>
<proteinExistence type="inferred from homology"/>
<feature type="compositionally biased region" description="Low complexity" evidence="15">
    <location>
        <begin position="276"/>
        <end position="287"/>
    </location>
</feature>
<dbReference type="KEGG" id="cqu:CpipJ_CPIJ020059"/>
<feature type="region of interest" description="Disordered" evidence="15">
    <location>
        <begin position="230"/>
        <end position="259"/>
    </location>
</feature>
<dbReference type="OrthoDB" id="8067861at2759"/>
<dbReference type="Pfam" id="PF04906">
    <property type="entry name" value="Tweety"/>
    <property type="match status" value="1"/>
</dbReference>
<dbReference type="GO" id="GO:0005229">
    <property type="term" value="F:intracellularly calcium-gated chloride channel activity"/>
    <property type="evidence" value="ECO:0007669"/>
    <property type="project" value="TreeGrafter"/>
</dbReference>
<keyword evidence="3 13" id="KW-0813">Transport</keyword>
<gene>
    <name evidence="17" type="primary">6054510</name>
    <name evidence="16" type="ORF">CpipJ_CPIJ020059</name>
</gene>
<evidence type="ECO:0000256" key="2">
    <source>
        <dbReference type="ARBA" id="ARBA00009849"/>
    </source>
</evidence>